<dbReference type="InterPro" id="IPR018035">
    <property type="entry name" value="Flagellar_FliH/T3SS_HrpE"/>
</dbReference>
<keyword evidence="11" id="KW-0282">Flagellum</keyword>
<dbReference type="AlphaFoldDB" id="A0A6G5QPJ9"/>
<accession>A0A6G5QPJ9</accession>
<evidence type="ECO:0000313" key="11">
    <source>
        <dbReference type="EMBL" id="QCD47683.1"/>
    </source>
</evidence>
<keyword evidence="7" id="KW-1006">Bacterial flagellum protein export</keyword>
<feature type="compositionally biased region" description="Basic and acidic residues" evidence="9">
    <location>
        <begin position="26"/>
        <end position="53"/>
    </location>
</feature>
<proteinExistence type="inferred from homology"/>
<evidence type="ECO:0000256" key="6">
    <source>
        <dbReference type="ARBA" id="ARBA00022927"/>
    </source>
</evidence>
<evidence type="ECO:0000256" key="3">
    <source>
        <dbReference type="ARBA" id="ARBA00016507"/>
    </source>
</evidence>
<evidence type="ECO:0000256" key="4">
    <source>
        <dbReference type="ARBA" id="ARBA00022448"/>
    </source>
</evidence>
<evidence type="ECO:0000256" key="2">
    <source>
        <dbReference type="ARBA" id="ARBA00006602"/>
    </source>
</evidence>
<keyword evidence="11" id="KW-0969">Cilium</keyword>
<evidence type="ECO:0000256" key="5">
    <source>
        <dbReference type="ARBA" id="ARBA00022795"/>
    </source>
</evidence>
<dbReference type="InterPro" id="IPR038495">
    <property type="entry name" value="ATPase_E_C"/>
</dbReference>
<name>A0A6G5QPJ9_CAMRE</name>
<dbReference type="PANTHER" id="PTHR34982:SF1">
    <property type="entry name" value="FLAGELLAR ASSEMBLY PROTEIN FLIH"/>
    <property type="match status" value="1"/>
</dbReference>
<organism evidence="11 12">
    <name type="scientific">Campylobacter rectus</name>
    <name type="common">Wolinella recta</name>
    <dbReference type="NCBI Taxonomy" id="203"/>
    <lineage>
        <taxon>Bacteria</taxon>
        <taxon>Pseudomonadati</taxon>
        <taxon>Campylobacterota</taxon>
        <taxon>Epsilonproteobacteria</taxon>
        <taxon>Campylobacterales</taxon>
        <taxon>Campylobacteraceae</taxon>
        <taxon>Campylobacter</taxon>
    </lineage>
</organism>
<evidence type="ECO:0000256" key="9">
    <source>
        <dbReference type="SAM" id="MobiDB-lite"/>
    </source>
</evidence>
<feature type="compositionally biased region" description="Basic and acidic residues" evidence="9">
    <location>
        <begin position="63"/>
        <end position="74"/>
    </location>
</feature>
<feature type="domain" description="Flagellar assembly protein FliH/Type III secretion system HrpE" evidence="10">
    <location>
        <begin position="147"/>
        <end position="265"/>
    </location>
</feature>
<dbReference type="GO" id="GO:0005829">
    <property type="term" value="C:cytosol"/>
    <property type="evidence" value="ECO:0007669"/>
    <property type="project" value="TreeGrafter"/>
</dbReference>
<dbReference type="KEGG" id="crx:CRECT_2080"/>
<dbReference type="PANTHER" id="PTHR34982">
    <property type="entry name" value="YOP PROTEINS TRANSLOCATION PROTEIN L"/>
    <property type="match status" value="1"/>
</dbReference>
<feature type="coiled-coil region" evidence="8">
    <location>
        <begin position="124"/>
        <end position="169"/>
    </location>
</feature>
<evidence type="ECO:0000256" key="8">
    <source>
        <dbReference type="SAM" id="Coils"/>
    </source>
</evidence>
<keyword evidence="8" id="KW-0175">Coiled coil</keyword>
<dbReference type="RefSeq" id="WP_002943876.1">
    <property type="nucleotide sequence ID" value="NZ_CP012543.1"/>
</dbReference>
<protein>
    <recommendedName>
        <fullName evidence="3">Flagellar assembly protein FliH</fullName>
    </recommendedName>
</protein>
<dbReference type="Pfam" id="PF02108">
    <property type="entry name" value="FliH"/>
    <property type="match status" value="1"/>
</dbReference>
<dbReference type="Gene3D" id="3.30.2320.30">
    <property type="entry name" value="ATP synthase, E subunit, C-terminal"/>
    <property type="match status" value="1"/>
</dbReference>
<feature type="region of interest" description="Disordered" evidence="9">
    <location>
        <begin position="26"/>
        <end position="75"/>
    </location>
</feature>
<reference evidence="11 12" key="1">
    <citation type="submission" date="2016-07" db="EMBL/GenBank/DDBJ databases">
        <title>Comparative genomics of the Campylobacter concisus group.</title>
        <authorList>
            <person name="Miller W.G."/>
            <person name="Yee E."/>
            <person name="Chapman M.H."/>
            <person name="Huynh S."/>
            <person name="Bono J.L."/>
            <person name="On S.L.W."/>
            <person name="StLeger J."/>
            <person name="Foster G."/>
            <person name="Parker C.T."/>
        </authorList>
    </citation>
    <scope>NUCLEOTIDE SEQUENCE [LARGE SCALE GENOMIC DNA]</scope>
    <source>
        <strain evidence="11 12">ATCC 33238</strain>
    </source>
</reference>
<evidence type="ECO:0000256" key="7">
    <source>
        <dbReference type="ARBA" id="ARBA00023225"/>
    </source>
</evidence>
<keyword evidence="11" id="KW-0966">Cell projection</keyword>
<dbReference type="NCBIfam" id="NF005196">
    <property type="entry name" value="PRK06669.1-1"/>
    <property type="match status" value="1"/>
</dbReference>
<dbReference type="GO" id="GO:0044781">
    <property type="term" value="P:bacterial-type flagellum organization"/>
    <property type="evidence" value="ECO:0007669"/>
    <property type="project" value="UniProtKB-KW"/>
</dbReference>
<keyword evidence="4" id="KW-0813">Transport</keyword>
<evidence type="ECO:0000259" key="10">
    <source>
        <dbReference type="Pfam" id="PF02108"/>
    </source>
</evidence>
<keyword evidence="5" id="KW-1005">Bacterial flagellum biogenesis</keyword>
<gene>
    <name evidence="11" type="primary">fliH</name>
    <name evidence="11" type="ORF">CRECT_2080</name>
</gene>
<dbReference type="InterPro" id="IPR051472">
    <property type="entry name" value="T3SS_Stator/FliH"/>
</dbReference>
<keyword evidence="6" id="KW-0653">Protein transport</keyword>
<dbReference type="GO" id="GO:0015031">
    <property type="term" value="P:protein transport"/>
    <property type="evidence" value="ECO:0007669"/>
    <property type="project" value="UniProtKB-KW"/>
</dbReference>
<dbReference type="SUPFAM" id="SSF160527">
    <property type="entry name" value="V-type ATPase subunit E-like"/>
    <property type="match status" value="1"/>
</dbReference>
<dbReference type="EMBL" id="CP012543">
    <property type="protein sequence ID" value="QCD47683.1"/>
    <property type="molecule type" value="Genomic_DNA"/>
</dbReference>
<sequence length="270" mass="30394">MKSSVITNERSKEHFVENYRFKILGQEKRSEETHVSQESEPRRVPEHHQERVLNGEQDSSNLSEEKEQGAHLKSESSFIEELLKRTDEMSGSMIKLQMQIENQENEFAKRLESETRRAKEDGIKQGADEAAAKFDEELRALESRYLGSINKLEEQAAKFENLIASSEAQLPATAVEIAKEVVKKEISLNSANIAAAICKELFSEIKDAKEVQIKVNPKDYEFIKENFSGQNVKISADEAISAGGAIVLSDAGNLEGTIEARLEKIKKIIR</sequence>
<evidence type="ECO:0000313" key="12">
    <source>
        <dbReference type="Proteomes" id="UP000502377"/>
    </source>
</evidence>
<comment type="function">
    <text evidence="1">Needed for flagellar regrowth and assembly.</text>
</comment>
<comment type="similarity">
    <text evidence="2">Belongs to the FliH family.</text>
</comment>
<dbReference type="Proteomes" id="UP000502377">
    <property type="component" value="Chromosome"/>
</dbReference>
<evidence type="ECO:0000256" key="1">
    <source>
        <dbReference type="ARBA" id="ARBA00003041"/>
    </source>
</evidence>